<feature type="binding site" evidence="6">
    <location>
        <position position="104"/>
    </location>
    <ligand>
        <name>S-adenosyl-L-methionine</name>
        <dbReference type="ChEBI" id="CHEBI:59789"/>
    </ligand>
</feature>
<reference evidence="8 9" key="1">
    <citation type="submission" date="2019-02" db="EMBL/GenBank/DDBJ databases">
        <title>Deep-cultivation of Planctomycetes and their phenomic and genomic characterization uncovers novel biology.</title>
        <authorList>
            <person name="Wiegand S."/>
            <person name="Jogler M."/>
            <person name="Boedeker C."/>
            <person name="Pinto D."/>
            <person name="Vollmers J."/>
            <person name="Rivas-Marin E."/>
            <person name="Kohn T."/>
            <person name="Peeters S.H."/>
            <person name="Heuer A."/>
            <person name="Rast P."/>
            <person name="Oberbeckmann S."/>
            <person name="Bunk B."/>
            <person name="Jeske O."/>
            <person name="Meyerdierks A."/>
            <person name="Storesund J.E."/>
            <person name="Kallscheuer N."/>
            <person name="Luecker S."/>
            <person name="Lage O.M."/>
            <person name="Pohl T."/>
            <person name="Merkel B.J."/>
            <person name="Hornburger P."/>
            <person name="Mueller R.-W."/>
            <person name="Bruemmer F."/>
            <person name="Labrenz M."/>
            <person name="Spormann A.M."/>
            <person name="Op den Camp H."/>
            <person name="Overmann J."/>
            <person name="Amann R."/>
            <person name="Jetten M.S.M."/>
            <person name="Mascher T."/>
            <person name="Medema M.H."/>
            <person name="Devos D.P."/>
            <person name="Kaster A.-K."/>
            <person name="Ovreas L."/>
            <person name="Rohde M."/>
            <person name="Galperin M.Y."/>
            <person name="Jogler C."/>
        </authorList>
    </citation>
    <scope>NUCLEOTIDE SEQUENCE [LARGE SCALE GENOMIC DNA]</scope>
    <source>
        <strain evidence="8 9">Mal4</strain>
    </source>
</reference>
<evidence type="ECO:0000256" key="7">
    <source>
        <dbReference type="SAM" id="MobiDB-lite"/>
    </source>
</evidence>
<comment type="subcellular location">
    <subcellularLocation>
        <location evidence="6">Cytoplasm</location>
    </subcellularLocation>
</comment>
<dbReference type="Proteomes" id="UP000320496">
    <property type="component" value="Chromosome"/>
</dbReference>
<proteinExistence type="inferred from homology"/>
<sequence length="296" mass="32301">MSDQPDATVHIPVMPREVIELLDLSPGLVVVDGTVGGGGHSRLILEQIGSEGMLVGLDRDNSMLARARQQVSGDNCQLVQSSYADLPDVLEHLQIEAADRVLVDLGLSSDQLADRSRGFGFAAGGPLDLRFDPSQGQPAGELLLSAGADRLEQIFRDYGEEPNAARIARAIVDRRRKEPVRTAEALADLIADAVGRGGRSGTHPATRVFQALRIAVNEELDHLQRFLEATLPACLRPGGRAVVITFHSLEDRIVKNAFRDRDRWELVNRKPMTATAAETRRNPRSRSAKVRAATLR</sequence>
<comment type="function">
    <text evidence="6">Specifically methylates the N4 position of cytidine in position 1402 (C1402) of 16S rRNA.</text>
</comment>
<evidence type="ECO:0000256" key="5">
    <source>
        <dbReference type="ARBA" id="ARBA00022691"/>
    </source>
</evidence>
<dbReference type="Pfam" id="PF01795">
    <property type="entry name" value="Methyltransf_5"/>
    <property type="match status" value="1"/>
</dbReference>
<feature type="binding site" evidence="6">
    <location>
        <begin position="38"/>
        <end position="40"/>
    </location>
    <ligand>
        <name>S-adenosyl-L-methionine</name>
        <dbReference type="ChEBI" id="CHEBI:59789"/>
    </ligand>
</feature>
<evidence type="ECO:0000256" key="1">
    <source>
        <dbReference type="ARBA" id="ARBA00010396"/>
    </source>
</evidence>
<dbReference type="PANTHER" id="PTHR11265">
    <property type="entry name" value="S-ADENOSYL-METHYLTRANSFERASE MRAW"/>
    <property type="match status" value="1"/>
</dbReference>
<gene>
    <name evidence="6 8" type="primary">rsmH</name>
    <name evidence="8" type="ORF">Mal4_21810</name>
</gene>
<feature type="binding site" evidence="6">
    <location>
        <position position="83"/>
    </location>
    <ligand>
        <name>S-adenosyl-L-methionine</name>
        <dbReference type="ChEBI" id="CHEBI:59789"/>
    </ligand>
</feature>
<dbReference type="EC" id="2.1.1.199" evidence="6"/>
<name>A0A517Z5Y6_9PLAN</name>
<organism evidence="8 9">
    <name type="scientific">Maioricimonas rarisocia</name>
    <dbReference type="NCBI Taxonomy" id="2528026"/>
    <lineage>
        <taxon>Bacteria</taxon>
        <taxon>Pseudomonadati</taxon>
        <taxon>Planctomycetota</taxon>
        <taxon>Planctomycetia</taxon>
        <taxon>Planctomycetales</taxon>
        <taxon>Planctomycetaceae</taxon>
        <taxon>Maioricimonas</taxon>
    </lineage>
</organism>
<keyword evidence="2 6" id="KW-0698">rRNA processing</keyword>
<dbReference type="GO" id="GO:0071424">
    <property type="term" value="F:rRNA (cytosine-N4-)-methyltransferase activity"/>
    <property type="evidence" value="ECO:0007669"/>
    <property type="project" value="UniProtKB-UniRule"/>
</dbReference>
<dbReference type="RefSeq" id="WP_145369124.1">
    <property type="nucleotide sequence ID" value="NZ_CP036275.1"/>
</dbReference>
<evidence type="ECO:0000256" key="3">
    <source>
        <dbReference type="ARBA" id="ARBA00022603"/>
    </source>
</evidence>
<keyword evidence="6" id="KW-0963">Cytoplasm</keyword>
<dbReference type="KEGG" id="mri:Mal4_21810"/>
<dbReference type="Gene3D" id="3.40.50.150">
    <property type="entry name" value="Vaccinia Virus protein VP39"/>
    <property type="match status" value="1"/>
</dbReference>
<dbReference type="InterPro" id="IPR002903">
    <property type="entry name" value="RsmH"/>
</dbReference>
<evidence type="ECO:0000313" key="8">
    <source>
        <dbReference type="EMBL" id="QDU37864.1"/>
    </source>
</evidence>
<evidence type="ECO:0000256" key="2">
    <source>
        <dbReference type="ARBA" id="ARBA00022552"/>
    </source>
</evidence>
<keyword evidence="4 6" id="KW-0808">Transferase</keyword>
<dbReference type="HAMAP" id="MF_01007">
    <property type="entry name" value="16SrRNA_methyltr_H"/>
    <property type="match status" value="1"/>
</dbReference>
<comment type="catalytic activity">
    <reaction evidence="6">
        <text>cytidine(1402) in 16S rRNA + S-adenosyl-L-methionine = N(4)-methylcytidine(1402) in 16S rRNA + S-adenosyl-L-homocysteine + H(+)</text>
        <dbReference type="Rhea" id="RHEA:42928"/>
        <dbReference type="Rhea" id="RHEA-COMP:10286"/>
        <dbReference type="Rhea" id="RHEA-COMP:10287"/>
        <dbReference type="ChEBI" id="CHEBI:15378"/>
        <dbReference type="ChEBI" id="CHEBI:57856"/>
        <dbReference type="ChEBI" id="CHEBI:59789"/>
        <dbReference type="ChEBI" id="CHEBI:74506"/>
        <dbReference type="ChEBI" id="CHEBI:82748"/>
        <dbReference type="EC" id="2.1.1.199"/>
    </reaction>
</comment>
<dbReference type="AlphaFoldDB" id="A0A517Z5Y6"/>
<dbReference type="Gene3D" id="1.10.150.170">
    <property type="entry name" value="Putative methyltransferase TM0872, insert domain"/>
    <property type="match status" value="1"/>
</dbReference>
<dbReference type="SUPFAM" id="SSF53335">
    <property type="entry name" value="S-adenosyl-L-methionine-dependent methyltransferases"/>
    <property type="match status" value="1"/>
</dbReference>
<keyword evidence="3 6" id="KW-0489">Methyltransferase</keyword>
<comment type="similarity">
    <text evidence="1 6">Belongs to the methyltransferase superfamily. RsmH family.</text>
</comment>
<dbReference type="GO" id="GO:0005737">
    <property type="term" value="C:cytoplasm"/>
    <property type="evidence" value="ECO:0007669"/>
    <property type="project" value="UniProtKB-SubCell"/>
</dbReference>
<feature type="binding site" evidence="6">
    <location>
        <position position="58"/>
    </location>
    <ligand>
        <name>S-adenosyl-L-methionine</name>
        <dbReference type="ChEBI" id="CHEBI:59789"/>
    </ligand>
</feature>
<evidence type="ECO:0000256" key="6">
    <source>
        <dbReference type="HAMAP-Rule" id="MF_01007"/>
    </source>
</evidence>
<dbReference type="NCBIfam" id="TIGR00006">
    <property type="entry name" value="16S rRNA (cytosine(1402)-N(4))-methyltransferase RsmH"/>
    <property type="match status" value="1"/>
</dbReference>
<protein>
    <recommendedName>
        <fullName evidence="6">Ribosomal RNA small subunit methyltransferase H</fullName>
        <ecNumber evidence="6">2.1.1.199</ecNumber>
    </recommendedName>
    <alternativeName>
        <fullName evidence="6">16S rRNA m(4)C1402 methyltransferase</fullName>
    </alternativeName>
    <alternativeName>
        <fullName evidence="6">rRNA (cytosine-N(4)-)-methyltransferase RsmH</fullName>
    </alternativeName>
</protein>
<keyword evidence="5 6" id="KW-0949">S-adenosyl-L-methionine</keyword>
<accession>A0A517Z5Y6</accession>
<dbReference type="PIRSF" id="PIRSF004486">
    <property type="entry name" value="MraW"/>
    <property type="match status" value="1"/>
</dbReference>
<dbReference type="OrthoDB" id="9806637at2"/>
<feature type="binding site" evidence="6">
    <location>
        <position position="111"/>
    </location>
    <ligand>
        <name>S-adenosyl-L-methionine</name>
        <dbReference type="ChEBI" id="CHEBI:59789"/>
    </ligand>
</feature>
<evidence type="ECO:0000256" key="4">
    <source>
        <dbReference type="ARBA" id="ARBA00022679"/>
    </source>
</evidence>
<dbReference type="InterPro" id="IPR029063">
    <property type="entry name" value="SAM-dependent_MTases_sf"/>
</dbReference>
<keyword evidence="9" id="KW-1185">Reference proteome</keyword>
<dbReference type="SUPFAM" id="SSF81799">
    <property type="entry name" value="Putative methyltransferase TM0872, insert domain"/>
    <property type="match status" value="1"/>
</dbReference>
<dbReference type="EMBL" id="CP036275">
    <property type="protein sequence ID" value="QDU37864.1"/>
    <property type="molecule type" value="Genomic_DNA"/>
</dbReference>
<dbReference type="GO" id="GO:0070475">
    <property type="term" value="P:rRNA base methylation"/>
    <property type="evidence" value="ECO:0007669"/>
    <property type="project" value="UniProtKB-UniRule"/>
</dbReference>
<dbReference type="PANTHER" id="PTHR11265:SF0">
    <property type="entry name" value="12S RRNA N4-METHYLCYTIDINE METHYLTRANSFERASE"/>
    <property type="match status" value="1"/>
</dbReference>
<feature type="region of interest" description="Disordered" evidence="7">
    <location>
        <begin position="274"/>
        <end position="296"/>
    </location>
</feature>
<evidence type="ECO:0000313" key="9">
    <source>
        <dbReference type="Proteomes" id="UP000320496"/>
    </source>
</evidence>
<dbReference type="InterPro" id="IPR023397">
    <property type="entry name" value="SAM-dep_MeTrfase_MraW_recog"/>
</dbReference>